<dbReference type="CDD" id="cd03293">
    <property type="entry name" value="ABC_NrtD_SsuB_transporters"/>
    <property type="match status" value="1"/>
</dbReference>
<reference evidence="7 8" key="1">
    <citation type="submission" date="2017-03" db="EMBL/GenBank/DDBJ databases">
        <title>Whole genome sequences of fourteen strains of Bradyrhizobium canariense and one strain of Bradyrhizobium japonicum isolated from Lupinus (Papilionoideae: Genisteae) species in Algeria.</title>
        <authorList>
            <person name="Crovadore J."/>
            <person name="Chekireb D."/>
            <person name="Brachmann A."/>
            <person name="Chablais R."/>
            <person name="Cochard B."/>
            <person name="Lefort F."/>
        </authorList>
    </citation>
    <scope>NUCLEOTIDE SEQUENCE [LARGE SCALE GENOMIC DNA]</scope>
    <source>
        <strain evidence="7 8">UBMA195</strain>
    </source>
</reference>
<keyword evidence="3" id="KW-0547">Nucleotide-binding</keyword>
<dbReference type="InterPro" id="IPR003439">
    <property type="entry name" value="ABC_transporter-like_ATP-bd"/>
</dbReference>
<keyword evidence="7" id="KW-0328">Glycosyltransferase</keyword>
<dbReference type="RefSeq" id="WP_085361585.1">
    <property type="nucleotide sequence ID" value="NZ_NAFD01000191.1"/>
</dbReference>
<dbReference type="Gene3D" id="3.40.50.300">
    <property type="entry name" value="P-loop containing nucleotide triphosphate hydrolases"/>
    <property type="match status" value="1"/>
</dbReference>
<dbReference type="InterPro" id="IPR027417">
    <property type="entry name" value="P-loop_NTPase"/>
</dbReference>
<evidence type="ECO:0000256" key="2">
    <source>
        <dbReference type="ARBA" id="ARBA00022448"/>
    </source>
</evidence>
<keyword evidence="2" id="KW-0813">Transport</keyword>
<dbReference type="InterPro" id="IPR003593">
    <property type="entry name" value="AAA+_ATPase"/>
</dbReference>
<keyword evidence="4" id="KW-0067">ATP-binding</keyword>
<dbReference type="Pfam" id="PF00005">
    <property type="entry name" value="ABC_tran"/>
    <property type="match status" value="1"/>
</dbReference>
<dbReference type="EMBL" id="NAFI01000185">
    <property type="protein sequence ID" value="OSJ04137.1"/>
    <property type="molecule type" value="Genomic_DNA"/>
</dbReference>
<dbReference type="SMART" id="SM00382">
    <property type="entry name" value="AAA"/>
    <property type="match status" value="1"/>
</dbReference>
<dbReference type="SUPFAM" id="SSF52540">
    <property type="entry name" value="P-loop containing nucleoside triphosphate hydrolases"/>
    <property type="match status" value="1"/>
</dbReference>
<evidence type="ECO:0000256" key="3">
    <source>
        <dbReference type="ARBA" id="ARBA00022741"/>
    </source>
</evidence>
<name>A0A1X3FGM7_9BRAD</name>
<comment type="function">
    <text evidence="5">Involved in beta-(1--&gt;2)glucan export. Transmembrane domains (TMD) form a pore in the inner membrane and the ATP-binding domain (NBD) is responsible for energy generation.</text>
</comment>
<feature type="domain" description="ABC transporter" evidence="6">
    <location>
        <begin position="9"/>
        <end position="236"/>
    </location>
</feature>
<dbReference type="PANTHER" id="PTHR42788:SF13">
    <property type="entry name" value="ALIPHATIC SULFONATES IMPORT ATP-BINDING PROTEIN SSUB"/>
    <property type="match status" value="1"/>
</dbReference>
<dbReference type="PROSITE" id="PS50893">
    <property type="entry name" value="ABC_TRANSPORTER_2"/>
    <property type="match status" value="1"/>
</dbReference>
<evidence type="ECO:0000259" key="6">
    <source>
        <dbReference type="PROSITE" id="PS50893"/>
    </source>
</evidence>
<comment type="caution">
    <text evidence="7">The sequence shown here is derived from an EMBL/GenBank/DDBJ whole genome shotgun (WGS) entry which is preliminary data.</text>
</comment>
<dbReference type="InterPro" id="IPR050166">
    <property type="entry name" value="ABC_transporter_ATP-bind"/>
</dbReference>
<dbReference type="AlphaFoldDB" id="A0A1X3FGM7"/>
<dbReference type="Proteomes" id="UP000193553">
    <property type="component" value="Unassembled WGS sequence"/>
</dbReference>
<keyword evidence="7" id="KW-0808">Transferase</keyword>
<evidence type="ECO:0000313" key="8">
    <source>
        <dbReference type="Proteomes" id="UP000193553"/>
    </source>
</evidence>
<evidence type="ECO:0000256" key="4">
    <source>
        <dbReference type="ARBA" id="ARBA00022840"/>
    </source>
</evidence>
<dbReference type="GO" id="GO:0016757">
    <property type="term" value="F:glycosyltransferase activity"/>
    <property type="evidence" value="ECO:0007669"/>
    <property type="project" value="UniProtKB-KW"/>
</dbReference>
<gene>
    <name evidence="7" type="ORF">BSZ18_29245</name>
</gene>
<comment type="similarity">
    <text evidence="1">Belongs to the ABC transporter superfamily.</text>
</comment>
<proteinExistence type="inferred from homology"/>
<protein>
    <submittedName>
        <fullName evidence="7">Mannosyltransferase</fullName>
    </submittedName>
</protein>
<dbReference type="GO" id="GO:0005524">
    <property type="term" value="F:ATP binding"/>
    <property type="evidence" value="ECO:0007669"/>
    <property type="project" value="UniProtKB-KW"/>
</dbReference>
<organism evidence="7 8">
    <name type="scientific">Bradyrhizobium canariense</name>
    <dbReference type="NCBI Taxonomy" id="255045"/>
    <lineage>
        <taxon>Bacteria</taxon>
        <taxon>Pseudomonadati</taxon>
        <taxon>Pseudomonadota</taxon>
        <taxon>Alphaproteobacteria</taxon>
        <taxon>Hyphomicrobiales</taxon>
        <taxon>Nitrobacteraceae</taxon>
        <taxon>Bradyrhizobium</taxon>
    </lineage>
</organism>
<evidence type="ECO:0000256" key="5">
    <source>
        <dbReference type="ARBA" id="ARBA00024722"/>
    </source>
</evidence>
<sequence length="263" mass="29006">MEGQPALAVDLRDVMIRFGDFTAVKSMNLQVGETEFVAVVGPTGCGKSTILNTVTGLLKPAAGEVRIFGKSLRGLNGQSGYMLQQEGLLPWKTAQDNVGLGLVFQGSSIAKAREQARPWLAKVGLKGFEERYPHELSGGQRKRVAMTQTLIMQPKIVLMDEPFSALDVHTRRLMHRILLDLWQADRRSLVFITHDLDEAITLADRVVVMSAGPASRMVGDVRITLPRPRDVSALQTTDEFVALYREIWSLLGAEVEKSYATQG</sequence>
<dbReference type="OrthoDB" id="9807242at2"/>
<accession>A0A1X3FGM7</accession>
<dbReference type="GO" id="GO:0016887">
    <property type="term" value="F:ATP hydrolysis activity"/>
    <property type="evidence" value="ECO:0007669"/>
    <property type="project" value="InterPro"/>
</dbReference>
<evidence type="ECO:0000256" key="1">
    <source>
        <dbReference type="ARBA" id="ARBA00005417"/>
    </source>
</evidence>
<dbReference type="PANTHER" id="PTHR42788">
    <property type="entry name" value="TAURINE IMPORT ATP-BINDING PROTEIN-RELATED"/>
    <property type="match status" value="1"/>
</dbReference>
<evidence type="ECO:0000313" key="7">
    <source>
        <dbReference type="EMBL" id="OSJ04137.1"/>
    </source>
</evidence>